<dbReference type="CDD" id="cd22160">
    <property type="entry name" value="F-box_AtFBL13-like"/>
    <property type="match status" value="1"/>
</dbReference>
<evidence type="ECO:0000313" key="3">
    <source>
        <dbReference type="Proteomes" id="UP000324897"/>
    </source>
</evidence>
<evidence type="ECO:0000313" key="2">
    <source>
        <dbReference type="EMBL" id="TVU23881.1"/>
    </source>
</evidence>
<evidence type="ECO:0000259" key="1">
    <source>
        <dbReference type="PROSITE" id="PS50181"/>
    </source>
</evidence>
<accession>A0A5J9UKR7</accession>
<dbReference type="InterPro" id="IPR036047">
    <property type="entry name" value="F-box-like_dom_sf"/>
</dbReference>
<dbReference type="PANTHER" id="PTHR32141:SF26">
    <property type="entry name" value="OS08G0328600 PROTEIN"/>
    <property type="match status" value="1"/>
</dbReference>
<feature type="non-terminal residue" evidence="2">
    <location>
        <position position="1"/>
    </location>
</feature>
<dbReference type="Proteomes" id="UP000324897">
    <property type="component" value="Chromosome 2"/>
</dbReference>
<protein>
    <recommendedName>
        <fullName evidence="1">F-box domain-containing protein</fullName>
    </recommendedName>
</protein>
<keyword evidence="3" id="KW-1185">Reference proteome</keyword>
<dbReference type="AlphaFoldDB" id="A0A5J9UKR7"/>
<dbReference type="InterPro" id="IPR053781">
    <property type="entry name" value="F-box_AtFBL13-like"/>
</dbReference>
<comment type="caution">
    <text evidence="2">The sequence shown here is derived from an EMBL/GenBank/DDBJ whole genome shotgun (WGS) entry which is preliminary data.</text>
</comment>
<proteinExistence type="predicted"/>
<dbReference type="SUPFAM" id="SSF52047">
    <property type="entry name" value="RNI-like"/>
    <property type="match status" value="1"/>
</dbReference>
<dbReference type="SUPFAM" id="SSF81383">
    <property type="entry name" value="F-box domain"/>
    <property type="match status" value="1"/>
</dbReference>
<dbReference type="PANTHER" id="PTHR32141">
    <property type="match status" value="1"/>
</dbReference>
<dbReference type="Gramene" id="TVU23881">
    <property type="protein sequence ID" value="TVU23881"/>
    <property type="gene ID" value="EJB05_26267"/>
</dbReference>
<organism evidence="2 3">
    <name type="scientific">Eragrostis curvula</name>
    <name type="common">weeping love grass</name>
    <dbReference type="NCBI Taxonomy" id="38414"/>
    <lineage>
        <taxon>Eukaryota</taxon>
        <taxon>Viridiplantae</taxon>
        <taxon>Streptophyta</taxon>
        <taxon>Embryophyta</taxon>
        <taxon>Tracheophyta</taxon>
        <taxon>Spermatophyta</taxon>
        <taxon>Magnoliopsida</taxon>
        <taxon>Liliopsida</taxon>
        <taxon>Poales</taxon>
        <taxon>Poaceae</taxon>
        <taxon>PACMAD clade</taxon>
        <taxon>Chloridoideae</taxon>
        <taxon>Eragrostideae</taxon>
        <taxon>Eragrostidinae</taxon>
        <taxon>Eragrostis</taxon>
    </lineage>
</organism>
<dbReference type="Gene3D" id="1.20.1280.50">
    <property type="match status" value="1"/>
</dbReference>
<dbReference type="PROSITE" id="PS50181">
    <property type="entry name" value="FBOX"/>
    <property type="match status" value="1"/>
</dbReference>
<gene>
    <name evidence="2" type="ORF">EJB05_26267</name>
</gene>
<dbReference type="Pfam" id="PF00646">
    <property type="entry name" value="F-box"/>
    <property type="match status" value="1"/>
</dbReference>
<name>A0A5J9UKR7_9POAL</name>
<dbReference type="EMBL" id="RWGY01000013">
    <property type="protein sequence ID" value="TVU23881.1"/>
    <property type="molecule type" value="Genomic_DNA"/>
</dbReference>
<dbReference type="InterPro" id="IPR001810">
    <property type="entry name" value="F-box_dom"/>
</dbReference>
<reference evidence="2 3" key="1">
    <citation type="journal article" date="2019" name="Sci. Rep.">
        <title>A high-quality genome of Eragrostis curvula grass provides insights into Poaceae evolution and supports new strategies to enhance forage quality.</title>
        <authorList>
            <person name="Carballo J."/>
            <person name="Santos B.A.C.M."/>
            <person name="Zappacosta D."/>
            <person name="Garbus I."/>
            <person name="Selva J.P."/>
            <person name="Gallo C.A."/>
            <person name="Diaz A."/>
            <person name="Albertini E."/>
            <person name="Caccamo M."/>
            <person name="Echenique V."/>
        </authorList>
    </citation>
    <scope>NUCLEOTIDE SEQUENCE [LARGE SCALE GENOMIC DNA]</scope>
    <source>
        <strain evidence="3">cv. Victoria</strain>
        <tissue evidence="2">Leaf</tissue>
    </source>
</reference>
<sequence length="497" mass="56263">MGRNPVFQQRRRRRPQTITADRLSDLPDDLLRHILRFGPAREGASTAVLSRRWRSLWRTSGAVNLDSRSYDRAHGGRFSFAKRDDFVHGAEAALAAAAPVKRLTVHVEEGIIGSTVFYDLNIGALPYKALRVLHIINCRDLAPAPLGATASFPLLSTVRLQGSYFWLTALRGMVADASQLTTLQLESSYLLLFSDETVVDDGSPSQAPFFRLCCPSVTALVLAGCQWIGWKRAVVMELDAPRLCYFRFRGDVQQLRLKSPPSNVTRADLHLIDDANQRKQMCVSFWEFIQKFHDTNVLKLNVDYPTEKITVADKKMLEVRYKSSSKGAALALANLLHCCPAVSKLRIQLNNAFRPKRSASFRCSIEMKGHFELGSSVNPFRHYRTPLSGDPDESNEAHNMPGLSVHSVNCLQSYVRKLSLQFSMSKLNCFGVQLAKLFAKNEMVLDEVHTDNGNPEISKHMNRKVRNWFIQKDKVAGYRFLCCDHLWNMNEDDIWTK</sequence>
<dbReference type="InterPro" id="IPR055302">
    <property type="entry name" value="F-box_dom-containing"/>
</dbReference>
<dbReference type="OrthoDB" id="670854at2759"/>
<feature type="domain" description="F-box" evidence="1">
    <location>
        <begin position="20"/>
        <end position="73"/>
    </location>
</feature>